<keyword evidence="1" id="KW-0732">Signal</keyword>
<dbReference type="Pfam" id="PF19515">
    <property type="entry name" value="DUF6048"/>
    <property type="match status" value="1"/>
</dbReference>
<dbReference type="Proteomes" id="UP000183658">
    <property type="component" value="Unassembled WGS sequence"/>
</dbReference>
<evidence type="ECO:0000313" key="2">
    <source>
        <dbReference type="EMBL" id="SEQ92960.1"/>
    </source>
</evidence>
<evidence type="ECO:0000313" key="3">
    <source>
        <dbReference type="Proteomes" id="UP000183658"/>
    </source>
</evidence>
<evidence type="ECO:0000256" key="1">
    <source>
        <dbReference type="SAM" id="SignalP"/>
    </source>
</evidence>
<proteinExistence type="predicted"/>
<feature type="chain" id="PRO_5010357616" description="Outer membrane protein beta-barrel domain-containing protein" evidence="1">
    <location>
        <begin position="34"/>
        <end position="299"/>
    </location>
</feature>
<protein>
    <recommendedName>
        <fullName evidence="4">Outer membrane protein beta-barrel domain-containing protein</fullName>
    </recommendedName>
</protein>
<feature type="signal peptide" evidence="1">
    <location>
        <begin position="1"/>
        <end position="33"/>
    </location>
</feature>
<keyword evidence="3" id="KW-1185">Reference proteome</keyword>
<accession>A0A1H9K1J0</accession>
<organism evidence="2 3">
    <name type="scientific">Flavobacterium frigoris</name>
    <dbReference type="NCBI Taxonomy" id="229204"/>
    <lineage>
        <taxon>Bacteria</taxon>
        <taxon>Pseudomonadati</taxon>
        <taxon>Bacteroidota</taxon>
        <taxon>Flavobacteriia</taxon>
        <taxon>Flavobacteriales</taxon>
        <taxon>Flavobacteriaceae</taxon>
        <taxon>Flavobacterium</taxon>
    </lineage>
</organism>
<dbReference type="InterPro" id="IPR046111">
    <property type="entry name" value="DUF6048"/>
</dbReference>
<name>A0A1H9K1J0_FLAFI</name>
<gene>
    <name evidence="2" type="ORF">SAMN05444355_105133</name>
</gene>
<dbReference type="AlphaFoldDB" id="A0A1H9K1J0"/>
<reference evidence="3" key="1">
    <citation type="submission" date="2016-10" db="EMBL/GenBank/DDBJ databases">
        <authorList>
            <person name="Varghese N."/>
            <person name="Submissions S."/>
        </authorList>
    </citation>
    <scope>NUCLEOTIDE SEQUENCE [LARGE SCALE GENOMIC DNA]</scope>
    <source>
        <strain evidence="3">DSM 15719</strain>
    </source>
</reference>
<dbReference type="EMBL" id="FOFZ01000005">
    <property type="protein sequence ID" value="SEQ92960.1"/>
    <property type="molecule type" value="Genomic_DNA"/>
</dbReference>
<sequence>MQLKTVVSLTKTKHILKYIFSICLVLSLLLAQAQDTSEKGELAKQTTALKNVADSTSTKAIIPDNGNLKTVKLPDEQQNTAVPVKTNRYGLRVGIDLFKVSRALYDKDYKGIEFVGDYRLTKKYFLAAEIGNENKTTDDSRLNFTTKGSYLKAGFDYNAYENWLDMENIISIGLRYGFSTFNQELNSYKIYNANPYFGEIPAIASGAKFNGLTASWIEVVAGVKAKVFDNIFVGFSFRLNRLVSNKEPANFENLYIPGFNRTYNGDFGVGFNYTVSYFIPIYKKKVIPVVAPKKGEKKK</sequence>
<evidence type="ECO:0008006" key="4">
    <source>
        <dbReference type="Google" id="ProtNLM"/>
    </source>
</evidence>